<dbReference type="GO" id="GO:0030479">
    <property type="term" value="C:actin cortical patch"/>
    <property type="evidence" value="ECO:0007669"/>
    <property type="project" value="TreeGrafter"/>
</dbReference>
<feature type="region of interest" description="Disordered" evidence="1">
    <location>
        <begin position="528"/>
        <end position="563"/>
    </location>
</feature>
<dbReference type="Pfam" id="PF09949">
    <property type="entry name" value="APP1_cat"/>
    <property type="match status" value="1"/>
</dbReference>
<dbReference type="OrthoDB" id="2117591at2759"/>
<protein>
    <recommendedName>
        <fullName evidence="2">Phosphatidate phosphatase APP1 catalytic domain-containing protein</fullName>
    </recommendedName>
</protein>
<feature type="compositionally biased region" description="Polar residues" evidence="1">
    <location>
        <begin position="528"/>
        <end position="547"/>
    </location>
</feature>
<evidence type="ECO:0000256" key="1">
    <source>
        <dbReference type="SAM" id="MobiDB-lite"/>
    </source>
</evidence>
<dbReference type="InterPro" id="IPR052935">
    <property type="entry name" value="Mg2+_PAP"/>
</dbReference>
<name>A0A2S4PNF6_9PEZI</name>
<dbReference type="EMBL" id="PEDP01001510">
    <property type="protein sequence ID" value="POS83544.1"/>
    <property type="molecule type" value="Genomic_DNA"/>
</dbReference>
<dbReference type="Proteomes" id="UP000237438">
    <property type="component" value="Unassembled WGS sequence"/>
</dbReference>
<reference evidence="3 4" key="1">
    <citation type="submission" date="2017-10" db="EMBL/GenBank/DDBJ databases">
        <title>Development of genomic resources for the powdery mildew, Erysiphe pulchra.</title>
        <authorList>
            <person name="Wadl P.A."/>
            <person name="Mack B.M."/>
            <person name="Moore G."/>
            <person name="Beltz S.B."/>
        </authorList>
    </citation>
    <scope>NUCLEOTIDE SEQUENCE [LARGE SCALE GENOMIC DNA]</scope>
    <source>
        <strain evidence="3">Cflorida</strain>
    </source>
</reference>
<dbReference type="InterPro" id="IPR019236">
    <property type="entry name" value="APP1_cat"/>
</dbReference>
<feature type="compositionally biased region" description="Polar residues" evidence="1">
    <location>
        <begin position="608"/>
        <end position="619"/>
    </location>
</feature>
<dbReference type="STRING" id="225359.A0A2S4PNF6"/>
<feature type="domain" description="Phosphatidate phosphatase APP1 catalytic" evidence="2">
    <location>
        <begin position="338"/>
        <end position="405"/>
    </location>
</feature>
<dbReference type="AlphaFoldDB" id="A0A2S4PNF6"/>
<accession>A0A2S4PNF6</accession>
<dbReference type="GO" id="GO:0008195">
    <property type="term" value="F:phosphatidate phosphatase activity"/>
    <property type="evidence" value="ECO:0007669"/>
    <property type="project" value="InterPro"/>
</dbReference>
<evidence type="ECO:0000313" key="4">
    <source>
        <dbReference type="Proteomes" id="UP000237438"/>
    </source>
</evidence>
<proteinExistence type="predicted"/>
<gene>
    <name evidence="3" type="ORF">EPUL_003276</name>
</gene>
<organism evidence="3 4">
    <name type="scientific">Erysiphe pulchra</name>
    <dbReference type="NCBI Taxonomy" id="225359"/>
    <lineage>
        <taxon>Eukaryota</taxon>
        <taxon>Fungi</taxon>
        <taxon>Dikarya</taxon>
        <taxon>Ascomycota</taxon>
        <taxon>Pezizomycotina</taxon>
        <taxon>Leotiomycetes</taxon>
        <taxon>Erysiphales</taxon>
        <taxon>Erysiphaceae</taxon>
        <taxon>Erysiphe</taxon>
    </lineage>
</organism>
<evidence type="ECO:0000259" key="2">
    <source>
        <dbReference type="Pfam" id="PF09949"/>
    </source>
</evidence>
<comment type="caution">
    <text evidence="3">The sequence shown here is derived from an EMBL/GenBank/DDBJ whole genome shotgun (WGS) entry which is preliminary data.</text>
</comment>
<dbReference type="PANTHER" id="PTHR28208">
    <property type="entry name" value="PHOSPHATIDATE PHOSPHATASE APP1"/>
    <property type="match status" value="1"/>
</dbReference>
<feature type="compositionally biased region" description="Basic and acidic residues" evidence="1">
    <location>
        <begin position="477"/>
        <end position="494"/>
    </location>
</feature>
<sequence length="748" mass="84882">MSSYEGDSDRPTRRKKLVGYLKVANDVRQSCQQYCSEKYESSLGQYKSKSPKRYYPEYPDSAASEEKLLLFPSYAKRHMKAIQTLELGGQNSIRYNNINSLNRAEISVDKQIPVNGELKMEKTPILIDVDVRGCLYSPPKGPMTRKHRLLVSIARQLCGIPNLKTLENERESESGLLGASSMSFENSQDEELISYETEQLLKQYEGGNIKHTDKESINVKDNVNAYEDIPILKQKNPSSTTDNYRTHHLNTSQSELNKANSNLIERLYPFMANLLEFRPLTICFYNEAKSASRTIKTDEMGHFLIREVLNFIPTHVRVQSSENIHVTEKVKLIEPKGVSLISDIDDTVKNTSIDSGAREVFRNTFIRDFQDLTIDGVKDWYNIMNDMGVEIHYVSNSPWQLFPTLLPDFPERSFILVGDSSEADLEVYCDIALANPGRIMMVLIRDTIHDFFDPAINTSDNICYNEEHSKLKNSVQENDKSDFMSDVTEKDTRKHSSTSISSTAKNIGPIMGKLIDFDSEKNNAQNIGPITLQSSLRPVVTREQSASGKRAPPPRPPKPMALRVDSPKITHQNSFSAYFTPSSESLKSTTIKGHPNEHSNNRNIAYKHSNSNLNNSTDTKSKYQINSSFQSDDHKLSSNLTSLLLNDSEISTKSQKHNQDESLVMKATTNQSLWAGGKRGLDEILSSENIPVNKKLEIWRRRWKKAEQILSSQGVKLRSWRVGGDVYLETIRNVEKKLLELETGKVKK</sequence>
<feature type="region of interest" description="Disordered" evidence="1">
    <location>
        <begin position="473"/>
        <end position="504"/>
    </location>
</feature>
<keyword evidence="4" id="KW-1185">Reference proteome</keyword>
<evidence type="ECO:0000313" key="3">
    <source>
        <dbReference type="EMBL" id="POS83544.1"/>
    </source>
</evidence>
<dbReference type="PANTHER" id="PTHR28208:SF3">
    <property type="entry name" value="PHOSPHATIDATE PHOSPHATASE APP1"/>
    <property type="match status" value="1"/>
</dbReference>
<feature type="region of interest" description="Disordered" evidence="1">
    <location>
        <begin position="586"/>
        <end position="619"/>
    </location>
</feature>